<evidence type="ECO:0000313" key="3">
    <source>
        <dbReference type="EMBL" id="MCV2885402.1"/>
    </source>
</evidence>
<dbReference type="InterPro" id="IPR036465">
    <property type="entry name" value="vWFA_dom_sf"/>
</dbReference>
<dbReference type="Proteomes" id="UP001652504">
    <property type="component" value="Unassembled WGS sequence"/>
</dbReference>
<proteinExistence type="predicted"/>
<dbReference type="InterPro" id="IPR050768">
    <property type="entry name" value="UPF0353/GerABKA_families"/>
</dbReference>
<dbReference type="InterPro" id="IPR002035">
    <property type="entry name" value="VWF_A"/>
</dbReference>
<feature type="transmembrane region" description="Helical" evidence="1">
    <location>
        <begin position="302"/>
        <end position="323"/>
    </location>
</feature>
<dbReference type="PANTHER" id="PTHR22550:SF18">
    <property type="entry name" value="VWFA DOMAIN-CONTAINING PROTEIN"/>
    <property type="match status" value="1"/>
</dbReference>
<protein>
    <submittedName>
        <fullName evidence="3">VWA domain-containing protein</fullName>
    </submittedName>
</protein>
<keyword evidence="1" id="KW-0812">Transmembrane</keyword>
<accession>A0ABT3A9P4</accession>
<dbReference type="Gene3D" id="3.40.50.410">
    <property type="entry name" value="von Willebrand factor, type A domain"/>
    <property type="match status" value="1"/>
</dbReference>
<reference evidence="3 4" key="1">
    <citation type="submission" date="2022-10" db="EMBL/GenBank/DDBJ databases">
        <title>Aestuariibacter sp. AA17 isolated from Montipora capitata coral fragment.</title>
        <authorList>
            <person name="Emsley S.A."/>
            <person name="Pfannmuller K.M."/>
            <person name="Loughran R.M."/>
            <person name="Shlafstein M."/>
            <person name="Papke E."/>
            <person name="Saw J.H."/>
            <person name="Ushijima B."/>
            <person name="Videau P."/>
        </authorList>
    </citation>
    <scope>NUCLEOTIDE SEQUENCE [LARGE SCALE GENOMIC DNA]</scope>
    <source>
        <strain evidence="3 4">AA17</strain>
    </source>
</reference>
<evidence type="ECO:0000313" key="4">
    <source>
        <dbReference type="Proteomes" id="UP001652504"/>
    </source>
</evidence>
<dbReference type="RefSeq" id="WP_263712696.1">
    <property type="nucleotide sequence ID" value="NZ_JAOWKX010000006.1"/>
</dbReference>
<evidence type="ECO:0000256" key="1">
    <source>
        <dbReference type="SAM" id="Phobius"/>
    </source>
</evidence>
<sequence>MIEFQWWWMVFALPLPILVRLIPTKKVEQSASLNVGAMMPHLPSSSEPEMSSSMFKKLLMSLAWICLILASMRPQWLGEPISIPTKGRDLMVAVDLSGSMQAEDMNVNGRQVNRLQMIKHVLANFIERRVGDRLGLILFADTAYLQAPLTYDRQTVGKLLNESVIGLVGDSTAIGDAIGLAVKRFQSKEETNKVLILLTDGQNTAGNITPEDALKIAQSEEVTIYTIGVGADSMVQNSFLFSRRINPSADLDEQTLTNIAEATGGRYFRARDTQELENIYATLDKLEPIERDTRQMRPLSALYFYPLSMALFLVTIIFLPHIYNGMRTRLIEKEV</sequence>
<dbReference type="SMART" id="SM00327">
    <property type="entry name" value="VWA"/>
    <property type="match status" value="1"/>
</dbReference>
<keyword evidence="1" id="KW-0472">Membrane</keyword>
<dbReference type="PROSITE" id="PS50234">
    <property type="entry name" value="VWFA"/>
    <property type="match status" value="1"/>
</dbReference>
<dbReference type="Pfam" id="PF00092">
    <property type="entry name" value="VWA"/>
    <property type="match status" value="1"/>
</dbReference>
<dbReference type="InterPro" id="IPR033881">
    <property type="entry name" value="vWA_BatA_type"/>
</dbReference>
<keyword evidence="4" id="KW-1185">Reference proteome</keyword>
<name>A0ABT3A9P4_9ALTE</name>
<gene>
    <name evidence="3" type="ORF">OE749_11925</name>
</gene>
<feature type="domain" description="VWFA" evidence="2">
    <location>
        <begin position="89"/>
        <end position="283"/>
    </location>
</feature>
<dbReference type="SUPFAM" id="SSF53300">
    <property type="entry name" value="vWA-like"/>
    <property type="match status" value="1"/>
</dbReference>
<dbReference type="PANTHER" id="PTHR22550">
    <property type="entry name" value="SPORE GERMINATION PROTEIN"/>
    <property type="match status" value="1"/>
</dbReference>
<keyword evidence="1" id="KW-1133">Transmembrane helix</keyword>
<dbReference type="EMBL" id="JAOWKX010000006">
    <property type="protein sequence ID" value="MCV2885402.1"/>
    <property type="molecule type" value="Genomic_DNA"/>
</dbReference>
<evidence type="ECO:0000259" key="2">
    <source>
        <dbReference type="PROSITE" id="PS50234"/>
    </source>
</evidence>
<organism evidence="3 4">
    <name type="scientific">Fluctibacter corallii</name>
    <dbReference type="NCBI Taxonomy" id="2984329"/>
    <lineage>
        <taxon>Bacteria</taxon>
        <taxon>Pseudomonadati</taxon>
        <taxon>Pseudomonadota</taxon>
        <taxon>Gammaproteobacteria</taxon>
        <taxon>Alteromonadales</taxon>
        <taxon>Alteromonadaceae</taxon>
        <taxon>Fluctibacter</taxon>
    </lineage>
</organism>
<dbReference type="CDD" id="cd01467">
    <property type="entry name" value="vWA_BatA_type"/>
    <property type="match status" value="1"/>
</dbReference>
<comment type="caution">
    <text evidence="3">The sequence shown here is derived from an EMBL/GenBank/DDBJ whole genome shotgun (WGS) entry which is preliminary data.</text>
</comment>